<proteinExistence type="predicted"/>
<dbReference type="STRING" id="1121316.SAMN02745207_03609"/>
<reference evidence="1 2" key="1">
    <citation type="submission" date="2016-11" db="EMBL/GenBank/DDBJ databases">
        <authorList>
            <person name="Jaros S."/>
            <person name="Januszkiewicz K."/>
            <person name="Wedrychowicz H."/>
        </authorList>
    </citation>
    <scope>NUCLEOTIDE SEQUENCE [LARGE SCALE GENOMIC DNA]</scope>
    <source>
        <strain evidence="1 2">DSM 8605</strain>
    </source>
</reference>
<gene>
    <name evidence="1" type="ORF">SAMN02745207_03609</name>
</gene>
<dbReference type="AlphaFoldDB" id="A0A1M5XFM5"/>
<dbReference type="EMBL" id="FQXM01000028">
    <property type="protein sequence ID" value="SHH98452.1"/>
    <property type="molecule type" value="Genomic_DNA"/>
</dbReference>
<protein>
    <submittedName>
        <fullName evidence="1">Uncharacterized protein</fullName>
    </submittedName>
</protein>
<keyword evidence="2" id="KW-1185">Reference proteome</keyword>
<dbReference type="Proteomes" id="UP000184447">
    <property type="component" value="Unassembled WGS sequence"/>
</dbReference>
<evidence type="ECO:0000313" key="2">
    <source>
        <dbReference type="Proteomes" id="UP000184447"/>
    </source>
</evidence>
<sequence length="69" mass="8084">MSFEGISFASYKTEESFAESFINQLKKYLNFNKIDFINKILENKRIANMNNIDLVITEIAENTENTEKK</sequence>
<organism evidence="1 2">
    <name type="scientific">Clostridium grantii DSM 8605</name>
    <dbReference type="NCBI Taxonomy" id="1121316"/>
    <lineage>
        <taxon>Bacteria</taxon>
        <taxon>Bacillati</taxon>
        <taxon>Bacillota</taxon>
        <taxon>Clostridia</taxon>
        <taxon>Eubacteriales</taxon>
        <taxon>Clostridiaceae</taxon>
        <taxon>Clostridium</taxon>
    </lineage>
</organism>
<name>A0A1M5XFM5_9CLOT</name>
<evidence type="ECO:0000313" key="1">
    <source>
        <dbReference type="EMBL" id="SHH98452.1"/>
    </source>
</evidence>
<accession>A0A1M5XFM5</accession>